<proteinExistence type="predicted"/>
<protein>
    <recommendedName>
        <fullName evidence="3">Conjugal transfer mating pair stabilization protein TraN</fullName>
    </recommendedName>
</protein>
<organism evidence="1 2">
    <name type="scientific">Desulfolithobacter dissulfuricans</name>
    <dbReference type="NCBI Taxonomy" id="2795293"/>
    <lineage>
        <taxon>Bacteria</taxon>
        <taxon>Pseudomonadati</taxon>
        <taxon>Thermodesulfobacteriota</taxon>
        <taxon>Desulfobulbia</taxon>
        <taxon>Desulfobulbales</taxon>
        <taxon>Desulfobulbaceae</taxon>
        <taxon>Desulfolithobacter</taxon>
    </lineage>
</organism>
<accession>A0A915XHZ8</accession>
<dbReference type="EMBL" id="AP024233">
    <property type="protein sequence ID" value="BCO09259.1"/>
    <property type="molecule type" value="Genomic_DNA"/>
</dbReference>
<dbReference type="AlphaFoldDB" id="A0A915XHZ8"/>
<evidence type="ECO:0000313" key="1">
    <source>
        <dbReference type="EMBL" id="BCO09259.1"/>
    </source>
</evidence>
<name>A0A915XHZ8_9BACT</name>
<dbReference type="Proteomes" id="UP001063350">
    <property type="component" value="Chromosome"/>
</dbReference>
<dbReference type="Pfam" id="PF06986">
    <property type="entry name" value="F_T4SS_TraN"/>
    <property type="match status" value="1"/>
</dbReference>
<keyword evidence="2" id="KW-1185">Reference proteome</keyword>
<dbReference type="InterPro" id="IPR014121">
    <property type="entry name" value="TraN_Ftype"/>
</dbReference>
<dbReference type="KEGG" id="ddu:GF1_16350"/>
<reference evidence="1" key="1">
    <citation type="submission" date="2020-12" db="EMBL/GenBank/DDBJ databases">
        <title>Desulfobium dissulfuricans gen. nov., sp. nov., a novel mesophilic, sulfate-reducing bacterium isolated from a deep-sea hydrothermal vent.</title>
        <authorList>
            <person name="Hashimoto Y."/>
            <person name="Tame A."/>
            <person name="Sawayama S."/>
            <person name="Miyazaki J."/>
            <person name="Takai K."/>
            <person name="Nakagawa S."/>
        </authorList>
    </citation>
    <scope>NUCLEOTIDE SEQUENCE</scope>
    <source>
        <strain evidence="1">GF1</strain>
    </source>
</reference>
<gene>
    <name evidence="1" type="ORF">GF1_16350</name>
</gene>
<evidence type="ECO:0008006" key="3">
    <source>
        <dbReference type="Google" id="ProtNLM"/>
    </source>
</evidence>
<evidence type="ECO:0000313" key="2">
    <source>
        <dbReference type="Proteomes" id="UP001063350"/>
    </source>
</evidence>
<sequence>MCEAAVFCSSGTYDQDENKCYEGNYTCPEGDYTCADIDGSGVNRCSSYPCVDINIPENIQENNADTSSYHNDGEIDPETGECEGMYIIFNGHGGECLKPGWDTIFFDCCDTEVDSFLFLEEACPEESIETAQAVAAGVTHYIGDYCKIDIPIIGCIQRAKMYCVFNSKMARIIHEQGRSQLQQFGRSGGWGTPEAPNCAGFTPEEFQMLDFSQIDLSEMFDEMVPATDMTQMQQDIEESIENYYNNIVY</sequence>